<dbReference type="Proteomes" id="UP000326354">
    <property type="component" value="Chromosome"/>
</dbReference>
<dbReference type="PANTHER" id="PTHR32063:SF18">
    <property type="entry name" value="CATION EFFLUX SYSTEM PROTEIN"/>
    <property type="match status" value="1"/>
</dbReference>
<dbReference type="InterPro" id="IPR027463">
    <property type="entry name" value="AcrB_DN_DC_subdom"/>
</dbReference>
<keyword evidence="1" id="KW-0812">Transmembrane</keyword>
<evidence type="ECO:0000313" key="3">
    <source>
        <dbReference type="Proteomes" id="UP000326354"/>
    </source>
</evidence>
<feature type="transmembrane region" description="Helical" evidence="1">
    <location>
        <begin position="1012"/>
        <end position="1031"/>
    </location>
</feature>
<feature type="transmembrane region" description="Helical" evidence="1">
    <location>
        <begin position="477"/>
        <end position="504"/>
    </location>
</feature>
<feature type="transmembrane region" description="Helical" evidence="1">
    <location>
        <begin position="376"/>
        <end position="395"/>
    </location>
</feature>
<dbReference type="RefSeq" id="WP_151967909.1">
    <property type="nucleotide sequence ID" value="NZ_AP019860.1"/>
</dbReference>
<accession>A0A5S9ILG5</accession>
<feature type="transmembrane region" description="Helical" evidence="1">
    <location>
        <begin position="551"/>
        <end position="569"/>
    </location>
</feature>
<feature type="transmembrane region" description="Helical" evidence="1">
    <location>
        <begin position="401"/>
        <end position="419"/>
    </location>
</feature>
<dbReference type="Pfam" id="PF00873">
    <property type="entry name" value="ACR_tran"/>
    <property type="match status" value="1"/>
</dbReference>
<dbReference type="GO" id="GO:0005886">
    <property type="term" value="C:plasma membrane"/>
    <property type="evidence" value="ECO:0007669"/>
    <property type="project" value="TreeGrafter"/>
</dbReference>
<dbReference type="GO" id="GO:0042910">
    <property type="term" value="F:xenobiotic transmembrane transporter activity"/>
    <property type="evidence" value="ECO:0007669"/>
    <property type="project" value="TreeGrafter"/>
</dbReference>
<dbReference type="Gene3D" id="1.20.1640.10">
    <property type="entry name" value="Multidrug efflux transporter AcrB transmembrane domain"/>
    <property type="match status" value="2"/>
</dbReference>
<dbReference type="AlphaFoldDB" id="A0A5S9ILG5"/>
<feature type="transmembrane region" description="Helical" evidence="1">
    <location>
        <begin position="1037"/>
        <end position="1067"/>
    </location>
</feature>
<dbReference type="SUPFAM" id="SSF82714">
    <property type="entry name" value="Multidrug efflux transporter AcrB TolC docking domain, DN and DC subdomains"/>
    <property type="match status" value="2"/>
</dbReference>
<feature type="transmembrane region" description="Helical" evidence="1">
    <location>
        <begin position="947"/>
        <end position="968"/>
    </location>
</feature>
<feature type="transmembrane region" description="Helical" evidence="1">
    <location>
        <begin position="350"/>
        <end position="369"/>
    </location>
</feature>
<feature type="transmembrane region" description="Helical" evidence="1">
    <location>
        <begin position="12"/>
        <end position="29"/>
    </location>
</feature>
<protein>
    <submittedName>
        <fullName evidence="2">RND transporter</fullName>
    </submittedName>
</protein>
<dbReference type="Gene3D" id="3.30.70.1440">
    <property type="entry name" value="Multidrug efflux transporter AcrB pore domain"/>
    <property type="match status" value="1"/>
</dbReference>
<proteinExistence type="predicted"/>
<gene>
    <name evidence="2" type="ORF">UABAM_02074</name>
</gene>
<dbReference type="KEGG" id="uam:UABAM_02074"/>
<dbReference type="OrthoDB" id="9757876at2"/>
<dbReference type="Gene3D" id="3.30.2090.10">
    <property type="entry name" value="Multidrug efflux transporter AcrB TolC docking domain, DN and DC subdomains"/>
    <property type="match status" value="2"/>
</dbReference>
<name>A0A5S9ILG5_UABAM</name>
<keyword evidence="3" id="KW-1185">Reference proteome</keyword>
<dbReference type="SUPFAM" id="SSF82866">
    <property type="entry name" value="Multidrug efflux transporter AcrB transmembrane domain"/>
    <property type="match status" value="2"/>
</dbReference>
<dbReference type="PANTHER" id="PTHR32063">
    <property type="match status" value="1"/>
</dbReference>
<dbReference type="PRINTS" id="PR00702">
    <property type="entry name" value="ACRIFLAVINRP"/>
</dbReference>
<evidence type="ECO:0000313" key="2">
    <source>
        <dbReference type="EMBL" id="BBM83721.1"/>
    </source>
</evidence>
<dbReference type="EMBL" id="AP019860">
    <property type="protein sequence ID" value="BBM83721.1"/>
    <property type="molecule type" value="Genomic_DNA"/>
</dbReference>
<feature type="transmembrane region" description="Helical" evidence="1">
    <location>
        <begin position="439"/>
        <end position="465"/>
    </location>
</feature>
<feature type="transmembrane region" description="Helical" evidence="1">
    <location>
        <begin position="895"/>
        <end position="914"/>
    </location>
</feature>
<feature type="transmembrane region" description="Helical" evidence="1">
    <location>
        <begin position="921"/>
        <end position="941"/>
    </location>
</feature>
<dbReference type="Gene3D" id="3.30.70.1430">
    <property type="entry name" value="Multidrug efflux transporter AcrB pore domain"/>
    <property type="match status" value="2"/>
</dbReference>
<dbReference type="Gene3D" id="3.30.70.1320">
    <property type="entry name" value="Multidrug efflux transporter AcrB pore domain like"/>
    <property type="match status" value="1"/>
</dbReference>
<reference evidence="2 3" key="1">
    <citation type="submission" date="2019-08" db="EMBL/GenBank/DDBJ databases">
        <title>Complete genome sequence of Candidatus Uab amorphum.</title>
        <authorList>
            <person name="Shiratori T."/>
            <person name="Suzuki S."/>
            <person name="Kakizawa Y."/>
            <person name="Ishida K."/>
        </authorList>
    </citation>
    <scope>NUCLEOTIDE SEQUENCE [LARGE SCALE GENOMIC DNA]</scope>
    <source>
        <strain evidence="2 3">SRT547</strain>
    </source>
</reference>
<sequence length="1083" mass="120872">MSLTKFALEKRTIVIAFVVVFLMWGLYVFQNISRREDPTFTIRTSLISTSWPGATAEDVENLITDVIEEEIQSVDEIEEIESTSYVGLSIVKIDLYEVGLPVREINDVWDKVQKKLNDIEERLPPGANTPYLNRDFGDTSAMLLGIYENPSTTQKRVYSPRDLEKISDRLKDRLRQLPSIGKVNKHGVEEEAIYIETDMGRWSQLKLTLGELRDVLQNHNIVSSGGNIDTNYSRFSIKPSGEISDVKEFEQVIIGNDETGNSVLLKDLNLKVSRRYLEPYQVKVRYVDPHRSAPCIVLSLIMKDGKNIVELGEEVKRTIEEVKSTSLPKNIEVAILSDVPTQVKQSIDSFVVSLMQSIVLVIAVALILIGLRVAIVMATAIPVVMISSIGLMYLFDVDLNTMSIAALIIALGMLVDNAIEVCDNVHHFIREGYDKRTAVISGVNQIAFPIFIATMTTVCAFAPMLTLPGGSGEYVRSIPIVVCISLLFSYFLAVTFTSIMAYCFMKEGKSTSPIGYVWNCVTFVLQKVKKRNSQPRPLFEILCSAAIRYKALTLLAALAFMIFSFGLLATGKIPNQFFPNAQRNQFTIVVELPNGSPIAETNQTMKNLEKIVQVQSKGRLHNMVSFVGKGGPRFFLSISPEHPKANSATLIINTTSPYVVDSYIQDIESAVYRGIPQSKIRPVTGARTKIVKLLKGPPVPYPVEIRVRGENVSGLRAYAKQIEHILRQTPGTKLVHNSWENMSYQLGVEVDEDKANLAGVNNASIAQTLNAFFSGYYLTTYRERDHKVSVYLRLPASQRANLALLDQIYVEGRFGKVPLDELAVVQPRWQLAKIVRRNQTREIGVRCQVTTDTLPDRIVRHIMPQIKKMQQELPKEYKIEIAGEHKESQESGGNMSRAFTISLVLIILCLVVQYNSFTKTWIVLATIPLAFSGSFFGLYLTANPLGFMTMLGLLSLAGIVINVAIVLIEFIEHRIHESWANKENLATENNNYLGLTKEAFRHCVVMGTKQRIVPIMLTTLTTVGGLIPLIASGDPLFAPMAVTISSGLIFSTVLALFIVPAIYCFFVENLKVRTVTKSDDSSH</sequence>
<dbReference type="InterPro" id="IPR001036">
    <property type="entry name" value="Acrflvin-R"/>
</dbReference>
<keyword evidence="1" id="KW-0472">Membrane</keyword>
<organism evidence="2 3">
    <name type="scientific">Uabimicrobium amorphum</name>
    <dbReference type="NCBI Taxonomy" id="2596890"/>
    <lineage>
        <taxon>Bacteria</taxon>
        <taxon>Pseudomonadati</taxon>
        <taxon>Planctomycetota</taxon>
        <taxon>Candidatus Uabimicrobiia</taxon>
        <taxon>Candidatus Uabimicrobiales</taxon>
        <taxon>Candidatus Uabimicrobiaceae</taxon>
        <taxon>Candidatus Uabimicrobium</taxon>
    </lineage>
</organism>
<dbReference type="SUPFAM" id="SSF82693">
    <property type="entry name" value="Multidrug efflux transporter AcrB pore domain, PN1, PN2, PC1 and PC2 subdomains"/>
    <property type="match status" value="2"/>
</dbReference>
<keyword evidence="1" id="KW-1133">Transmembrane helix</keyword>
<evidence type="ECO:0000256" key="1">
    <source>
        <dbReference type="SAM" id="Phobius"/>
    </source>
</evidence>